<proteinExistence type="predicted"/>
<sequence>MFRILPLIEPNLSKINNRGLPIPPVFQLLICLRFYATASFQLILGDTMTISQPTISRIVFRVSVLLASLFNDYIKMPQTQEDILENQRLFKNLGFGKGAIGIPGVDGAIDCTYIRLVHTRFQNVDEIYRSRKSYFSLNVQTVIGP</sequence>
<dbReference type="Proteomes" id="UP000694924">
    <property type="component" value="Unplaced"/>
</dbReference>
<reference evidence="2" key="1">
    <citation type="submission" date="2025-08" db="UniProtKB">
        <authorList>
            <consortium name="RefSeq"/>
        </authorList>
    </citation>
    <scope>IDENTIFICATION</scope>
    <source>
        <tissue evidence="2">Whole body</tissue>
    </source>
</reference>
<gene>
    <name evidence="2" type="primary">LOC107069603</name>
</gene>
<keyword evidence="1" id="KW-1185">Reference proteome</keyword>
<name>A0ABM1IQQ1_POLDO</name>
<dbReference type="RefSeq" id="XP_015182538.1">
    <property type="nucleotide sequence ID" value="XM_015327052.1"/>
</dbReference>
<protein>
    <submittedName>
        <fullName evidence="2">Nuclease HARBI1 isoform X1</fullName>
    </submittedName>
</protein>
<evidence type="ECO:0000313" key="1">
    <source>
        <dbReference type="Proteomes" id="UP000694924"/>
    </source>
</evidence>
<evidence type="ECO:0000313" key="2">
    <source>
        <dbReference type="RefSeq" id="XP_015182538.1"/>
    </source>
</evidence>
<dbReference type="GeneID" id="107069603"/>
<organism evidence="1 2">
    <name type="scientific">Polistes dominula</name>
    <name type="common">European paper wasp</name>
    <name type="synonym">Vespa dominula</name>
    <dbReference type="NCBI Taxonomy" id="743375"/>
    <lineage>
        <taxon>Eukaryota</taxon>
        <taxon>Metazoa</taxon>
        <taxon>Ecdysozoa</taxon>
        <taxon>Arthropoda</taxon>
        <taxon>Hexapoda</taxon>
        <taxon>Insecta</taxon>
        <taxon>Pterygota</taxon>
        <taxon>Neoptera</taxon>
        <taxon>Endopterygota</taxon>
        <taxon>Hymenoptera</taxon>
        <taxon>Apocrita</taxon>
        <taxon>Aculeata</taxon>
        <taxon>Vespoidea</taxon>
        <taxon>Vespidae</taxon>
        <taxon>Polistinae</taxon>
        <taxon>Polistini</taxon>
        <taxon>Polistes</taxon>
    </lineage>
</organism>
<accession>A0ABM1IQQ1</accession>